<dbReference type="EMBL" id="MU004239">
    <property type="protein sequence ID" value="KAF2666138.1"/>
    <property type="molecule type" value="Genomic_DNA"/>
</dbReference>
<gene>
    <name evidence="2" type="ORF">BT63DRAFT_458501</name>
</gene>
<evidence type="ECO:0000313" key="2">
    <source>
        <dbReference type="EMBL" id="KAF2666138.1"/>
    </source>
</evidence>
<evidence type="ECO:0000313" key="3">
    <source>
        <dbReference type="Proteomes" id="UP000799302"/>
    </source>
</evidence>
<name>A0A6A6U4S4_9PEZI</name>
<evidence type="ECO:0000256" key="1">
    <source>
        <dbReference type="SAM" id="SignalP"/>
    </source>
</evidence>
<protein>
    <recommendedName>
        <fullName evidence="4">Glycine zipper 2TM domain-containing protein</fullName>
    </recommendedName>
</protein>
<dbReference type="AlphaFoldDB" id="A0A6A6U4S4"/>
<reference evidence="2" key="1">
    <citation type="journal article" date="2020" name="Stud. Mycol.">
        <title>101 Dothideomycetes genomes: a test case for predicting lifestyles and emergence of pathogens.</title>
        <authorList>
            <person name="Haridas S."/>
            <person name="Albert R."/>
            <person name="Binder M."/>
            <person name="Bloem J."/>
            <person name="Labutti K."/>
            <person name="Salamov A."/>
            <person name="Andreopoulos B."/>
            <person name="Baker S."/>
            <person name="Barry K."/>
            <person name="Bills G."/>
            <person name="Bluhm B."/>
            <person name="Cannon C."/>
            <person name="Castanera R."/>
            <person name="Culley D."/>
            <person name="Daum C."/>
            <person name="Ezra D."/>
            <person name="Gonzalez J."/>
            <person name="Henrissat B."/>
            <person name="Kuo A."/>
            <person name="Liang C."/>
            <person name="Lipzen A."/>
            <person name="Lutzoni F."/>
            <person name="Magnuson J."/>
            <person name="Mondo S."/>
            <person name="Nolan M."/>
            <person name="Ohm R."/>
            <person name="Pangilinan J."/>
            <person name="Park H.-J."/>
            <person name="Ramirez L."/>
            <person name="Alfaro M."/>
            <person name="Sun H."/>
            <person name="Tritt A."/>
            <person name="Yoshinaga Y."/>
            <person name="Zwiers L.-H."/>
            <person name="Turgeon B."/>
            <person name="Goodwin S."/>
            <person name="Spatafora J."/>
            <person name="Crous P."/>
            <person name="Grigoriev I."/>
        </authorList>
    </citation>
    <scope>NUCLEOTIDE SEQUENCE</scope>
    <source>
        <strain evidence="2">CBS 115976</strain>
    </source>
</reference>
<keyword evidence="1" id="KW-0732">Signal</keyword>
<evidence type="ECO:0008006" key="4">
    <source>
        <dbReference type="Google" id="ProtNLM"/>
    </source>
</evidence>
<keyword evidence="3" id="KW-1185">Reference proteome</keyword>
<accession>A0A6A6U4S4</accession>
<proteinExistence type="predicted"/>
<dbReference type="Proteomes" id="UP000799302">
    <property type="component" value="Unassembled WGS sequence"/>
</dbReference>
<feature type="chain" id="PRO_5025518298" description="Glycine zipper 2TM domain-containing protein" evidence="1">
    <location>
        <begin position="16"/>
        <end position="139"/>
    </location>
</feature>
<feature type="signal peptide" evidence="1">
    <location>
        <begin position="1"/>
        <end position="15"/>
    </location>
</feature>
<organism evidence="2 3">
    <name type="scientific">Microthyrium microscopicum</name>
    <dbReference type="NCBI Taxonomy" id="703497"/>
    <lineage>
        <taxon>Eukaryota</taxon>
        <taxon>Fungi</taxon>
        <taxon>Dikarya</taxon>
        <taxon>Ascomycota</taxon>
        <taxon>Pezizomycotina</taxon>
        <taxon>Dothideomycetes</taxon>
        <taxon>Dothideomycetes incertae sedis</taxon>
        <taxon>Microthyriales</taxon>
        <taxon>Microthyriaceae</taxon>
        <taxon>Microthyrium</taxon>
    </lineage>
</organism>
<sequence>MHLASLLTFAAVAVALPQRGGRGGGFRGGGFGGPGFGGPGFGGPGLGGLIGNAAGGFLGGLANAQGNLLGSLIGNGASIAGEIGAGIADGINDALWGWRRTVDGVEVWVPPPADVPAEKVIESLGRHAAPLPEVTEKTE</sequence>